<protein>
    <submittedName>
        <fullName evidence="1">Uncharacterized protein</fullName>
    </submittedName>
</protein>
<sequence>MEEYEENKFYKPNYSNLFNKIKDIKTPIKSNILMALLDGKWHSELDLIRVTKKQYSFVGAVTLGTMIHSLNHIIGNNYLQKKIVDGKLYYKISDSYVGLTRAAYRFNPKTFL</sequence>
<accession>A0A0F9ETN6</accession>
<name>A0A0F9ETN6_9ZZZZ</name>
<comment type="caution">
    <text evidence="1">The sequence shown here is derived from an EMBL/GenBank/DDBJ whole genome shotgun (WGS) entry which is preliminary data.</text>
</comment>
<dbReference type="AlphaFoldDB" id="A0A0F9ETN6"/>
<gene>
    <name evidence="1" type="ORF">LCGC14_2034460</name>
</gene>
<reference evidence="1" key="1">
    <citation type="journal article" date="2015" name="Nature">
        <title>Complex archaea that bridge the gap between prokaryotes and eukaryotes.</title>
        <authorList>
            <person name="Spang A."/>
            <person name="Saw J.H."/>
            <person name="Jorgensen S.L."/>
            <person name="Zaremba-Niedzwiedzka K."/>
            <person name="Martijn J."/>
            <person name="Lind A.E."/>
            <person name="van Eijk R."/>
            <person name="Schleper C."/>
            <person name="Guy L."/>
            <person name="Ettema T.J."/>
        </authorList>
    </citation>
    <scope>NUCLEOTIDE SEQUENCE</scope>
</reference>
<dbReference type="EMBL" id="LAZR01023737">
    <property type="protein sequence ID" value="KKL77483.1"/>
    <property type="molecule type" value="Genomic_DNA"/>
</dbReference>
<evidence type="ECO:0000313" key="1">
    <source>
        <dbReference type="EMBL" id="KKL77483.1"/>
    </source>
</evidence>
<proteinExistence type="predicted"/>
<organism evidence="1">
    <name type="scientific">marine sediment metagenome</name>
    <dbReference type="NCBI Taxonomy" id="412755"/>
    <lineage>
        <taxon>unclassified sequences</taxon>
        <taxon>metagenomes</taxon>
        <taxon>ecological metagenomes</taxon>
    </lineage>
</organism>